<evidence type="ECO:0000313" key="3">
    <source>
        <dbReference type="Proteomes" id="UP000690515"/>
    </source>
</evidence>
<name>A0ABS5ZDV7_9GAMM</name>
<proteinExistence type="predicted"/>
<dbReference type="Pfam" id="PF25559">
    <property type="entry name" value="DUF7931"/>
    <property type="match status" value="1"/>
</dbReference>
<protein>
    <recommendedName>
        <fullName evidence="1">DUF7931 domain-containing protein</fullName>
    </recommendedName>
</protein>
<accession>A0ABS5ZDV7</accession>
<keyword evidence="3" id="KW-1185">Reference proteome</keyword>
<evidence type="ECO:0000259" key="1">
    <source>
        <dbReference type="Pfam" id="PF25559"/>
    </source>
</evidence>
<dbReference type="InterPro" id="IPR057691">
    <property type="entry name" value="DUF7931"/>
</dbReference>
<dbReference type="Proteomes" id="UP000690515">
    <property type="component" value="Unassembled WGS sequence"/>
</dbReference>
<reference evidence="2 3" key="1">
    <citation type="submission" date="2021-04" db="EMBL/GenBank/DDBJ databases">
        <authorList>
            <person name="Pira H."/>
            <person name="Risdian C."/>
            <person name="Wink J."/>
        </authorList>
    </citation>
    <scope>NUCLEOTIDE SEQUENCE [LARGE SCALE GENOMIC DNA]</scope>
    <source>
        <strain evidence="2 3">WH53</strain>
    </source>
</reference>
<dbReference type="EMBL" id="JAGSOY010000033">
    <property type="protein sequence ID" value="MBU2712256.1"/>
    <property type="molecule type" value="Genomic_DNA"/>
</dbReference>
<gene>
    <name evidence="2" type="ORF">KCG35_14415</name>
</gene>
<dbReference type="RefSeq" id="WP_215820483.1">
    <property type="nucleotide sequence ID" value="NZ_JAGSOY010000033.1"/>
</dbReference>
<organism evidence="2 3">
    <name type="scientific">Zooshikella harenae</name>
    <dbReference type="NCBI Taxonomy" id="2827238"/>
    <lineage>
        <taxon>Bacteria</taxon>
        <taxon>Pseudomonadati</taxon>
        <taxon>Pseudomonadota</taxon>
        <taxon>Gammaproteobacteria</taxon>
        <taxon>Oceanospirillales</taxon>
        <taxon>Zooshikellaceae</taxon>
        <taxon>Zooshikella</taxon>
    </lineage>
</organism>
<evidence type="ECO:0000313" key="2">
    <source>
        <dbReference type="EMBL" id="MBU2712256.1"/>
    </source>
</evidence>
<sequence length="350" mass="39452">MMQAEIIRASEKQVLSFIAQYIRAKGMHCQQEELLCPLQATQCADYSWFLMGSATSLQGLGWFHPERATIGIYLHSTDDSTNIFNDLLDYLIAYTRAAGVTLLKVCTSSHCLSYYEAQGFSQITSDKLEKDAVDSSNHFLVLDLAAPIPFAAIPEKQGIEIIHARYRQDYEPRAIKPAAESVSPCRLILGEDSKLQVWHKQADILSVLLSMVAQADEIVLIYSPLLQHELFADECFVRAFSTFARRNPISHARILVDDCRAFVKYSHPLLTLQKRIPSLIEIQQTHPQYPVEGYGYILVDRVGWLELSDADLLTAKGSFADPGNVKLRQEGFQRAWNKSTKPADLRNISL</sequence>
<feature type="domain" description="DUF7931" evidence="1">
    <location>
        <begin position="202"/>
        <end position="347"/>
    </location>
</feature>
<comment type="caution">
    <text evidence="2">The sequence shown here is derived from an EMBL/GenBank/DDBJ whole genome shotgun (WGS) entry which is preliminary data.</text>
</comment>